<dbReference type="InterPro" id="IPR036388">
    <property type="entry name" value="WH-like_DNA-bd_sf"/>
</dbReference>
<reference evidence="2 3" key="1">
    <citation type="journal article" date="2017" name="Front. Microbiol.">
        <title>New Insights into the Diversity of the Genus Faecalibacterium.</title>
        <authorList>
            <person name="Benevides L."/>
            <person name="Burman S."/>
            <person name="Martin R."/>
            <person name="Robert V."/>
            <person name="Thomas M."/>
            <person name="Miquel S."/>
            <person name="Chain F."/>
            <person name="Sokol H."/>
            <person name="Bermudez-Humaran L.G."/>
            <person name="Morrison M."/>
            <person name="Langella P."/>
            <person name="Azevedo V.A."/>
            <person name="Chatel J.M."/>
            <person name="Soares S."/>
        </authorList>
    </citation>
    <scope>NUCLEOTIDE SEQUENCE [LARGE SCALE GENOMIC DNA]</scope>
    <source>
        <strain evidence="3">CNCM I-4540</strain>
    </source>
</reference>
<dbReference type="SUPFAM" id="SSF46785">
    <property type="entry name" value="Winged helix' DNA-binding domain"/>
    <property type="match status" value="1"/>
</dbReference>
<dbReference type="Gene3D" id="1.10.10.10">
    <property type="entry name" value="Winged helix-like DNA-binding domain superfamily/Winged helix DNA-binding domain"/>
    <property type="match status" value="1"/>
</dbReference>
<name>A0A2A6ZDL0_9FIRM</name>
<protein>
    <submittedName>
        <fullName evidence="2">PadR family transcriptional regulator</fullName>
    </submittedName>
</protein>
<dbReference type="InterPro" id="IPR052509">
    <property type="entry name" value="Metal_resp_DNA-bind_regulator"/>
</dbReference>
<organism evidence="2 3">
    <name type="scientific">Faecalibacterium langellae</name>
    <dbReference type="NCBI Taxonomy" id="3435293"/>
    <lineage>
        <taxon>Bacteria</taxon>
        <taxon>Bacillati</taxon>
        <taxon>Bacillota</taxon>
        <taxon>Clostridia</taxon>
        <taxon>Eubacteriales</taxon>
        <taxon>Oscillospiraceae</taxon>
        <taxon>Faecalibacterium</taxon>
    </lineage>
</organism>
<dbReference type="EMBL" id="NMTQ01000016">
    <property type="protein sequence ID" value="PDX59436.1"/>
    <property type="molecule type" value="Genomic_DNA"/>
</dbReference>
<evidence type="ECO:0000313" key="3">
    <source>
        <dbReference type="Proteomes" id="UP000220752"/>
    </source>
</evidence>
<proteinExistence type="predicted"/>
<dbReference type="PANTHER" id="PTHR33169:SF14">
    <property type="entry name" value="TRANSCRIPTIONAL REGULATOR RV3488"/>
    <property type="match status" value="1"/>
</dbReference>
<evidence type="ECO:0000259" key="1">
    <source>
        <dbReference type="Pfam" id="PF03551"/>
    </source>
</evidence>
<dbReference type="Pfam" id="PF03551">
    <property type="entry name" value="PadR"/>
    <property type="match status" value="1"/>
</dbReference>
<dbReference type="AlphaFoldDB" id="A0A2A6ZDL0"/>
<feature type="domain" description="Transcription regulator PadR N-terminal" evidence="1">
    <location>
        <begin position="16"/>
        <end position="86"/>
    </location>
</feature>
<evidence type="ECO:0000313" key="2">
    <source>
        <dbReference type="EMBL" id="PDX59436.1"/>
    </source>
</evidence>
<keyword evidence="3" id="KW-1185">Reference proteome</keyword>
<accession>A0A2A6ZDL0</accession>
<sequence>MENNTQLLKGVLEFCVLKLISREPTYGYEIVMHLKQVGFSDLSESTLYPLLLRLEQQGKVTVERRPSPKGPSRKYYVVTEEGRQALLEFRQDWSQLCQLVEKIFKEEPYE</sequence>
<dbReference type="Proteomes" id="UP000220752">
    <property type="component" value="Unassembled WGS sequence"/>
</dbReference>
<gene>
    <name evidence="2" type="ORF">CGS46_03255</name>
</gene>
<dbReference type="InterPro" id="IPR005149">
    <property type="entry name" value="Tscrpt_reg_PadR_N"/>
</dbReference>
<dbReference type="PANTHER" id="PTHR33169">
    <property type="entry name" value="PADR-FAMILY TRANSCRIPTIONAL REGULATOR"/>
    <property type="match status" value="1"/>
</dbReference>
<comment type="caution">
    <text evidence="2">The sequence shown here is derived from an EMBL/GenBank/DDBJ whole genome shotgun (WGS) entry which is preliminary data.</text>
</comment>
<dbReference type="InterPro" id="IPR036390">
    <property type="entry name" value="WH_DNA-bd_sf"/>
</dbReference>